<dbReference type="RefSeq" id="WP_285869578.1">
    <property type="nucleotide sequence ID" value="NZ_JARFYM010000011.1"/>
</dbReference>
<dbReference type="InterPro" id="IPR010879">
    <property type="entry name" value="DUF1508"/>
</dbReference>
<feature type="domain" description="DUF1508" evidence="1">
    <location>
        <begin position="90"/>
        <end position="137"/>
    </location>
</feature>
<keyword evidence="3" id="KW-1185">Reference proteome</keyword>
<sequence>MTELKPIRSNDDYEEALELLSTLWGAKSGTPEGDKLDILATLLDAYETEHFPMDKPSPEAMAAFRAEQSNTGESSSAMSNGEHVFQVIMDKNGGFFYRFISPNGATILESEIFNSKAAALRAIESLKASVPGSKVFDQAA</sequence>
<organism evidence="2 3">
    <name type="scientific">Rhizobium mayense</name>
    <dbReference type="NCBI Taxonomy" id="1312184"/>
    <lineage>
        <taxon>Bacteria</taxon>
        <taxon>Pseudomonadati</taxon>
        <taxon>Pseudomonadota</taxon>
        <taxon>Alphaproteobacteria</taxon>
        <taxon>Hyphomicrobiales</taxon>
        <taxon>Rhizobiaceae</taxon>
        <taxon>Rhizobium/Agrobacterium group</taxon>
        <taxon>Rhizobium</taxon>
    </lineage>
</organism>
<protein>
    <submittedName>
        <fullName evidence="2">DUF1508 domain-containing protein</fullName>
    </submittedName>
</protein>
<dbReference type="EMBL" id="JARFYM010000011">
    <property type="protein sequence ID" value="MDL2400452.1"/>
    <property type="molecule type" value="Genomic_DNA"/>
</dbReference>
<name>A0ABT7JVT1_9HYPH</name>
<proteinExistence type="predicted"/>
<dbReference type="Pfam" id="PF07411">
    <property type="entry name" value="DUF1508"/>
    <property type="match status" value="1"/>
</dbReference>
<comment type="caution">
    <text evidence="2">The sequence shown here is derived from an EMBL/GenBank/DDBJ whole genome shotgun (WGS) entry which is preliminary data.</text>
</comment>
<gene>
    <name evidence="2" type="ORF">PY649_16225</name>
</gene>
<accession>A0ABT7JVT1</accession>
<dbReference type="Gene3D" id="2.30.29.80">
    <property type="match status" value="1"/>
</dbReference>
<reference evidence="2" key="1">
    <citation type="submission" date="2023-06" db="EMBL/GenBank/DDBJ databases">
        <title>Phylogenetic Diversity of Rhizobium strains.</title>
        <authorList>
            <person name="Moura F.T."/>
            <person name="Helene L.C.F."/>
            <person name="Hungria M."/>
        </authorList>
    </citation>
    <scope>NUCLEOTIDE SEQUENCE</scope>
    <source>
        <strain evidence="2">CCGE526</strain>
    </source>
</reference>
<evidence type="ECO:0000313" key="3">
    <source>
        <dbReference type="Proteomes" id="UP001172645"/>
    </source>
</evidence>
<evidence type="ECO:0000313" key="2">
    <source>
        <dbReference type="EMBL" id="MDL2400452.1"/>
    </source>
</evidence>
<dbReference type="InterPro" id="IPR036913">
    <property type="entry name" value="YegP-like_sf"/>
</dbReference>
<dbReference type="Proteomes" id="UP001172645">
    <property type="component" value="Unassembled WGS sequence"/>
</dbReference>
<evidence type="ECO:0000259" key="1">
    <source>
        <dbReference type="Pfam" id="PF07411"/>
    </source>
</evidence>
<dbReference type="SUPFAM" id="SSF160113">
    <property type="entry name" value="YegP-like"/>
    <property type="match status" value="1"/>
</dbReference>